<dbReference type="PANTHER" id="PTHR46328">
    <property type="entry name" value="FAR-RED IMPAIRED RESPONSIVE (FAR1) FAMILY PROTEIN-RELATED"/>
    <property type="match status" value="1"/>
</dbReference>
<evidence type="ECO:0000256" key="1">
    <source>
        <dbReference type="SAM" id="Coils"/>
    </source>
</evidence>
<keyword evidence="1" id="KW-0175">Coiled coil</keyword>
<evidence type="ECO:0000256" key="2">
    <source>
        <dbReference type="SAM" id="MobiDB-lite"/>
    </source>
</evidence>
<reference evidence="4" key="1">
    <citation type="submission" date="2020-09" db="EMBL/GenBank/DDBJ databases">
        <title>Genome-Enabled Discovery of Anthraquinone Biosynthesis in Senna tora.</title>
        <authorList>
            <person name="Kang S.-H."/>
            <person name="Pandey R.P."/>
            <person name="Lee C.-M."/>
            <person name="Sim J.-S."/>
            <person name="Jeong J.-T."/>
            <person name="Choi B.-S."/>
            <person name="Jung M."/>
            <person name="Ginzburg D."/>
            <person name="Zhao K."/>
            <person name="Won S.Y."/>
            <person name="Oh T.-J."/>
            <person name="Yu Y."/>
            <person name="Kim N.-H."/>
            <person name="Lee O.R."/>
            <person name="Lee T.-H."/>
            <person name="Bashyal P."/>
            <person name="Kim T.-S."/>
            <person name="Lee W.-H."/>
            <person name="Kawkins C."/>
            <person name="Kim C.-K."/>
            <person name="Kim J.S."/>
            <person name="Ahn B.O."/>
            <person name="Rhee S.Y."/>
            <person name="Sohng J.K."/>
        </authorList>
    </citation>
    <scope>NUCLEOTIDE SEQUENCE</scope>
    <source>
        <tissue evidence="4">Leaf</tissue>
    </source>
</reference>
<name>A0A834TLB1_9FABA</name>
<proteinExistence type="predicted"/>
<feature type="domain" description="FAR1" evidence="3">
    <location>
        <begin position="74"/>
        <end position="164"/>
    </location>
</feature>
<sequence length="427" mass="48506">MMDHQSGQGFDSNKSNFDLQEEISEKNKKVDELSQNMEFCDGEDEQSVADILANAETSEPFVGMEFNSRDEAREFYIAYGRRIGFTVRIHHNRRSRVNNQVIGQDFVCSKEGFRAKKYVYRKDRVLPPPPVTREGCQAMVRLALRDGGRWVVTKFVKEHTHKLMSPSKVPWRGSGKHLVSEICLTPGRNGLSSSVTSSWLAMNLPTSLPGVPRLATIITVIYPSSQDEKDKRIRELSLELYNERQKCKRRCAAYEEQLNMILNDLEKHTEHISKKVADIVESIREIEEEKSGSDVNPPVPIGVHLHYHPLAILGGSPLLQPQRRQHRSQLVDGDEPVAVLVEHVERLLHVLLLVALVHQRLVQLPELLHVHALVAVHVDLVDHLLQILVRDEDPHVLQGVVELLLRDPPVPVAIKHLEYALDLNGVH</sequence>
<feature type="coiled-coil region" evidence="1">
    <location>
        <begin position="244"/>
        <end position="271"/>
    </location>
</feature>
<dbReference type="InterPro" id="IPR004330">
    <property type="entry name" value="FAR1_DNA_bnd_dom"/>
</dbReference>
<feature type="region of interest" description="Disordered" evidence="2">
    <location>
        <begin position="1"/>
        <end position="28"/>
    </location>
</feature>
<dbReference type="Proteomes" id="UP000634136">
    <property type="component" value="Unassembled WGS sequence"/>
</dbReference>
<protein>
    <submittedName>
        <fullName evidence="4">Protein FAR1-RELATED SEQUENCE 5</fullName>
    </submittedName>
</protein>
<dbReference type="EMBL" id="JAAIUW010000007">
    <property type="protein sequence ID" value="KAF7824333.1"/>
    <property type="molecule type" value="Genomic_DNA"/>
</dbReference>
<evidence type="ECO:0000313" key="4">
    <source>
        <dbReference type="EMBL" id="KAF7824333.1"/>
    </source>
</evidence>
<evidence type="ECO:0000259" key="3">
    <source>
        <dbReference type="Pfam" id="PF03101"/>
    </source>
</evidence>
<gene>
    <name evidence="4" type="ORF">G2W53_022477</name>
</gene>
<comment type="caution">
    <text evidence="4">The sequence shown here is derived from an EMBL/GenBank/DDBJ whole genome shotgun (WGS) entry which is preliminary data.</text>
</comment>
<dbReference type="Pfam" id="PF03101">
    <property type="entry name" value="FAR1"/>
    <property type="match status" value="1"/>
</dbReference>
<dbReference type="OrthoDB" id="1859317at2759"/>
<keyword evidence="5" id="KW-1185">Reference proteome</keyword>
<dbReference type="PANTHER" id="PTHR46328:SF43">
    <property type="entry name" value="FAR1 DOMAIN-CONTAINING PROTEIN"/>
    <property type="match status" value="1"/>
</dbReference>
<accession>A0A834TLB1</accession>
<organism evidence="4 5">
    <name type="scientific">Senna tora</name>
    <dbReference type="NCBI Taxonomy" id="362788"/>
    <lineage>
        <taxon>Eukaryota</taxon>
        <taxon>Viridiplantae</taxon>
        <taxon>Streptophyta</taxon>
        <taxon>Embryophyta</taxon>
        <taxon>Tracheophyta</taxon>
        <taxon>Spermatophyta</taxon>
        <taxon>Magnoliopsida</taxon>
        <taxon>eudicotyledons</taxon>
        <taxon>Gunneridae</taxon>
        <taxon>Pentapetalae</taxon>
        <taxon>rosids</taxon>
        <taxon>fabids</taxon>
        <taxon>Fabales</taxon>
        <taxon>Fabaceae</taxon>
        <taxon>Caesalpinioideae</taxon>
        <taxon>Cassia clade</taxon>
        <taxon>Senna</taxon>
    </lineage>
</organism>
<dbReference type="AlphaFoldDB" id="A0A834TLB1"/>
<feature type="compositionally biased region" description="Polar residues" evidence="2">
    <location>
        <begin position="1"/>
        <end position="18"/>
    </location>
</feature>
<evidence type="ECO:0000313" key="5">
    <source>
        <dbReference type="Proteomes" id="UP000634136"/>
    </source>
</evidence>